<proteinExistence type="predicted"/>
<feature type="transmembrane region" description="Helical" evidence="1">
    <location>
        <begin position="49"/>
        <end position="69"/>
    </location>
</feature>
<dbReference type="KEGG" id="beq:BEWA_015560"/>
<feature type="transmembrane region" description="Helical" evidence="1">
    <location>
        <begin position="368"/>
        <end position="388"/>
    </location>
</feature>
<keyword evidence="1" id="KW-0812">Transmembrane</keyword>
<feature type="transmembrane region" description="Helical" evidence="1">
    <location>
        <begin position="176"/>
        <end position="202"/>
    </location>
</feature>
<gene>
    <name evidence="2" type="ORF">BEWA_015560</name>
</gene>
<dbReference type="VEuPathDB" id="PiroplasmaDB:BEWA_015560"/>
<keyword evidence="1" id="KW-1133">Transmembrane helix</keyword>
<keyword evidence="1" id="KW-0472">Membrane</keyword>
<feature type="transmembrane region" description="Helical" evidence="1">
    <location>
        <begin position="328"/>
        <end position="348"/>
    </location>
</feature>
<feature type="transmembrane region" description="Helical" evidence="1">
    <location>
        <begin position="145"/>
        <end position="164"/>
    </location>
</feature>
<feature type="transmembrane region" description="Helical" evidence="1">
    <location>
        <begin position="13"/>
        <end position="37"/>
    </location>
</feature>
<feature type="transmembrane region" description="Helical" evidence="1">
    <location>
        <begin position="297"/>
        <end position="316"/>
    </location>
</feature>
<keyword evidence="3" id="KW-1185">Reference proteome</keyword>
<feature type="transmembrane region" description="Helical" evidence="1">
    <location>
        <begin position="89"/>
        <end position="108"/>
    </location>
</feature>
<feature type="transmembrane region" description="Helical" evidence="1">
    <location>
        <begin position="222"/>
        <end position="245"/>
    </location>
</feature>
<name>L1LCL8_THEEQ</name>
<evidence type="ECO:0000256" key="1">
    <source>
        <dbReference type="SAM" id="Phobius"/>
    </source>
</evidence>
<feature type="transmembrane region" description="Helical" evidence="1">
    <location>
        <begin position="257"/>
        <end position="277"/>
    </location>
</feature>
<dbReference type="AlphaFoldDB" id="L1LCL8"/>
<dbReference type="Proteomes" id="UP000031512">
    <property type="component" value="Unassembled WGS sequence"/>
</dbReference>
<evidence type="ECO:0000313" key="2">
    <source>
        <dbReference type="EMBL" id="EKX72995.1"/>
    </source>
</evidence>
<accession>L1LCL8</accession>
<reference evidence="2 3" key="1">
    <citation type="journal article" date="2012" name="BMC Genomics">
        <title>Comparative genomic analysis and phylogenetic position of Theileria equi.</title>
        <authorList>
            <person name="Kappmeyer L.S."/>
            <person name="Thiagarajan M."/>
            <person name="Herndon D.R."/>
            <person name="Ramsay J.D."/>
            <person name="Caler E."/>
            <person name="Djikeng A."/>
            <person name="Gillespie J.J."/>
            <person name="Lau A.O."/>
            <person name="Roalson E.H."/>
            <person name="Silva J.C."/>
            <person name="Silva M.G."/>
            <person name="Suarez C.E."/>
            <person name="Ueti M.W."/>
            <person name="Nene V.M."/>
            <person name="Mealey R.H."/>
            <person name="Knowles D.P."/>
            <person name="Brayton K.A."/>
        </authorList>
    </citation>
    <scope>NUCLEOTIDE SEQUENCE [LARGE SCALE GENOMIC DNA]</scope>
    <source>
        <strain evidence="2 3">WA</strain>
    </source>
</reference>
<dbReference type="OrthoDB" id="364817at2759"/>
<protein>
    <submittedName>
        <fullName evidence="2">Uncharacterized protein</fullName>
    </submittedName>
</protein>
<dbReference type="EMBL" id="ACOU01000004">
    <property type="protein sequence ID" value="EKX72995.1"/>
    <property type="molecule type" value="Genomic_DNA"/>
</dbReference>
<dbReference type="GeneID" id="15802659"/>
<organism evidence="2 3">
    <name type="scientific">Theileria equi strain WA</name>
    <dbReference type="NCBI Taxonomy" id="1537102"/>
    <lineage>
        <taxon>Eukaryota</taxon>
        <taxon>Sar</taxon>
        <taxon>Alveolata</taxon>
        <taxon>Apicomplexa</taxon>
        <taxon>Aconoidasida</taxon>
        <taxon>Piroplasmida</taxon>
        <taxon>Theileriidae</taxon>
        <taxon>Theileria</taxon>
    </lineage>
</organism>
<dbReference type="STRING" id="1537102.L1LCL8"/>
<comment type="caution">
    <text evidence="2">The sequence shown here is derived from an EMBL/GenBank/DDBJ whole genome shotgun (WGS) entry which is preliminary data.</text>
</comment>
<sequence length="484" mass="54205">MSMSNGNEGVEKAAAFLAGFTSSQLFILMVSSGSYAVDRFMLPRSCIGLYINRTIIAFRLSTFLGSLLLNIPVLSIEEFKKRLNIVSTISSWLYCLSFLALLLIYYNGGKKGHIMYYYCAIIFTSIVYGMNNVCLPAVIGKDMPFYIGSMQLAAIMVSAYQFLFTKIAKALMITNVHYKLIVGQLSLAVFVSGISAILWSVAYAQEWLHTGAGKGFSGIDKALSPIMLTTLGFGMQNLFYPAIAPYKFIGMGPGSKITIAVLFTSTIPGLTIFVMSQCNKESGPGNPWDKSGWHDMWMFYAFELLLGVLFILSLHYPRVSDIFRMNNFWVLALLTIAYDWCVQTTRAAGMGGAAMQEGNGSNPTMATVNAFGFSLAMIMFAFMGNGYLTTYRQAEQDRDNWPTKHFTTKKAFWYWYSSSAKGAYRTCMTSYTRDIRGTILGKKEHLFIVYEDTPPEDEDPFFDLPFIKKKEEAECTPYPFVPPY</sequence>
<evidence type="ECO:0000313" key="3">
    <source>
        <dbReference type="Proteomes" id="UP000031512"/>
    </source>
</evidence>
<dbReference type="RefSeq" id="XP_004832447.1">
    <property type="nucleotide sequence ID" value="XM_004832390.1"/>
</dbReference>
<feature type="transmembrane region" description="Helical" evidence="1">
    <location>
        <begin position="115"/>
        <end position="139"/>
    </location>
</feature>